<dbReference type="Pfam" id="PF13525">
    <property type="entry name" value="YfiO"/>
    <property type="match status" value="1"/>
</dbReference>
<dbReference type="Gene3D" id="1.25.40.10">
    <property type="entry name" value="Tetratricopeptide repeat domain"/>
    <property type="match status" value="1"/>
</dbReference>
<evidence type="ECO:0000256" key="4">
    <source>
        <dbReference type="ARBA" id="ARBA00023237"/>
    </source>
</evidence>
<evidence type="ECO:0000256" key="1">
    <source>
        <dbReference type="ARBA" id="ARBA00022729"/>
    </source>
</evidence>
<keyword evidence="1 6" id="KW-0732">Signal</keyword>
<name>A0A558DC21_9GAMM</name>
<comment type="subcellular location">
    <subcellularLocation>
        <location evidence="6">Cell outer membrane</location>
        <topology evidence="6">Lipid-anchor</topology>
    </subcellularLocation>
</comment>
<gene>
    <name evidence="6" type="primary">bamD</name>
    <name evidence="9" type="ORF">FHK82_03910</name>
</gene>
<dbReference type="PROSITE" id="PS50005">
    <property type="entry name" value="TPR"/>
    <property type="match status" value="1"/>
</dbReference>
<reference evidence="9 10" key="1">
    <citation type="submission" date="2019-07" db="EMBL/GenBank/DDBJ databases">
        <title>The pathways for chlorine oxyanion respiration interact through the shared metabolite chlorate.</title>
        <authorList>
            <person name="Barnum T.P."/>
            <person name="Cheng Y."/>
            <person name="Hill K.A."/>
            <person name="Lucas L.N."/>
            <person name="Carlson H.K."/>
            <person name="Coates J.D."/>
        </authorList>
    </citation>
    <scope>NUCLEOTIDE SEQUENCE [LARGE SCALE GENOMIC DNA]</scope>
    <source>
        <strain evidence="9">BK-3</strain>
    </source>
</reference>
<dbReference type="GO" id="GO:1990063">
    <property type="term" value="C:Bam protein complex"/>
    <property type="evidence" value="ECO:0007669"/>
    <property type="project" value="TreeGrafter"/>
</dbReference>
<comment type="function">
    <text evidence="6">Part of the outer membrane protein assembly complex, which is involved in assembly and insertion of beta-barrel proteins into the outer membrane.</text>
</comment>
<dbReference type="NCBIfam" id="TIGR03302">
    <property type="entry name" value="OM_YfiO"/>
    <property type="match status" value="1"/>
</dbReference>
<accession>A0A558DC21</accession>
<feature type="domain" description="Outer membrane lipoprotein BamD-like" evidence="8">
    <location>
        <begin position="34"/>
        <end position="236"/>
    </location>
</feature>
<dbReference type="Proteomes" id="UP000317355">
    <property type="component" value="Unassembled WGS sequence"/>
</dbReference>
<evidence type="ECO:0000259" key="8">
    <source>
        <dbReference type="Pfam" id="PF13525"/>
    </source>
</evidence>
<evidence type="ECO:0000256" key="3">
    <source>
        <dbReference type="ARBA" id="ARBA00023139"/>
    </source>
</evidence>
<keyword evidence="4 6" id="KW-0998">Cell outer membrane</keyword>
<protein>
    <recommendedName>
        <fullName evidence="6">Outer membrane protein assembly factor BamD</fullName>
    </recommendedName>
</protein>
<proteinExistence type="inferred from homology"/>
<dbReference type="GO" id="GO:0051205">
    <property type="term" value="P:protein insertion into membrane"/>
    <property type="evidence" value="ECO:0007669"/>
    <property type="project" value="UniProtKB-UniRule"/>
</dbReference>
<keyword evidence="2 6" id="KW-0472">Membrane</keyword>
<evidence type="ECO:0000256" key="6">
    <source>
        <dbReference type="HAMAP-Rule" id="MF_00922"/>
    </source>
</evidence>
<dbReference type="EMBL" id="VMRY01000009">
    <property type="protein sequence ID" value="TVT58526.1"/>
    <property type="molecule type" value="Genomic_DNA"/>
</dbReference>
<dbReference type="SUPFAM" id="SSF48452">
    <property type="entry name" value="TPR-like"/>
    <property type="match status" value="1"/>
</dbReference>
<dbReference type="PROSITE" id="PS51257">
    <property type="entry name" value="PROKAR_LIPOPROTEIN"/>
    <property type="match status" value="1"/>
</dbReference>
<comment type="similarity">
    <text evidence="6">Belongs to the BamD family.</text>
</comment>
<dbReference type="InterPro" id="IPR019734">
    <property type="entry name" value="TPR_rpt"/>
</dbReference>
<dbReference type="InterPro" id="IPR011990">
    <property type="entry name" value="TPR-like_helical_dom_sf"/>
</dbReference>
<dbReference type="HAMAP" id="MF_00922">
    <property type="entry name" value="OM_assembly_BamD"/>
    <property type="match status" value="1"/>
</dbReference>
<evidence type="ECO:0000313" key="9">
    <source>
        <dbReference type="EMBL" id="TVT58526.1"/>
    </source>
</evidence>
<keyword evidence="7" id="KW-0802">TPR repeat</keyword>
<evidence type="ECO:0000256" key="2">
    <source>
        <dbReference type="ARBA" id="ARBA00023136"/>
    </source>
</evidence>
<comment type="subunit">
    <text evidence="6">Part of the Bam complex.</text>
</comment>
<dbReference type="InterPro" id="IPR039565">
    <property type="entry name" value="BamD-like"/>
</dbReference>
<keyword evidence="3 6" id="KW-0564">Palmitate</keyword>
<dbReference type="PANTHER" id="PTHR37423:SF1">
    <property type="entry name" value="OUTER MEMBRANE PROTEIN ASSEMBLY FACTOR BAMD"/>
    <property type="match status" value="1"/>
</dbReference>
<sequence length="275" mass="31642">MTKTRILIILLSFILLSGCSLLPKEKDETLGWSAQKFYSEASFAMSDSDYETAIKYFEGLESRYPFGRYAMQAQLDVSYAYYKDGNHEAAIAAADRFIRLHPRDPHVDYAYYLKGIVNFNRNLSFITRFIPTDTSQRDPGSTIDSFNDFAELVRRFPESQYAEDARKRMFYLRNNLASHEVHVARYYMKRGAYLAAANRCVTVIEKYQRTPAVKDALEIMITAYDKLGLEELSADAKRVMAMNKQSGALDVAESEYEEDKSLGQAVWDYLELDKN</sequence>
<keyword evidence="5 6" id="KW-0449">Lipoprotein</keyword>
<dbReference type="STRING" id="1543721.AAY24_09295"/>
<dbReference type="GO" id="GO:0043165">
    <property type="term" value="P:Gram-negative-bacterium-type cell outer membrane assembly"/>
    <property type="evidence" value="ECO:0007669"/>
    <property type="project" value="UniProtKB-UniRule"/>
</dbReference>
<evidence type="ECO:0000256" key="5">
    <source>
        <dbReference type="ARBA" id="ARBA00023288"/>
    </source>
</evidence>
<dbReference type="InterPro" id="IPR017689">
    <property type="entry name" value="BamD"/>
</dbReference>
<dbReference type="CDD" id="cd15830">
    <property type="entry name" value="BamD"/>
    <property type="match status" value="1"/>
</dbReference>
<comment type="caution">
    <text evidence="9">The sequence shown here is derived from an EMBL/GenBank/DDBJ whole genome shotgun (WGS) entry which is preliminary data.</text>
</comment>
<dbReference type="PANTHER" id="PTHR37423">
    <property type="entry name" value="SOLUBLE LYTIC MUREIN TRANSGLYCOSYLASE-RELATED"/>
    <property type="match status" value="1"/>
</dbReference>
<evidence type="ECO:0000256" key="7">
    <source>
        <dbReference type="PROSITE-ProRule" id="PRU00339"/>
    </source>
</evidence>
<organism evidence="9 10">
    <name type="scientific">Sedimenticola thiotaurini</name>
    <dbReference type="NCBI Taxonomy" id="1543721"/>
    <lineage>
        <taxon>Bacteria</taxon>
        <taxon>Pseudomonadati</taxon>
        <taxon>Pseudomonadota</taxon>
        <taxon>Gammaproteobacteria</taxon>
        <taxon>Chromatiales</taxon>
        <taxon>Sedimenticolaceae</taxon>
        <taxon>Sedimenticola</taxon>
    </lineage>
</organism>
<feature type="repeat" description="TPR" evidence="7">
    <location>
        <begin position="71"/>
        <end position="104"/>
    </location>
</feature>
<evidence type="ECO:0000313" key="10">
    <source>
        <dbReference type="Proteomes" id="UP000317355"/>
    </source>
</evidence>
<dbReference type="AlphaFoldDB" id="A0A558DC21"/>